<reference evidence="1 2" key="1">
    <citation type="journal article" date="2020" name="Nat. Commun.">
        <title>Genome of Tripterygium wilfordii and identification of cytochrome P450 involved in triptolide biosynthesis.</title>
        <authorList>
            <person name="Tu L."/>
            <person name="Su P."/>
            <person name="Zhang Z."/>
            <person name="Gao L."/>
            <person name="Wang J."/>
            <person name="Hu T."/>
            <person name="Zhou J."/>
            <person name="Zhang Y."/>
            <person name="Zhao Y."/>
            <person name="Liu Y."/>
            <person name="Song Y."/>
            <person name="Tong Y."/>
            <person name="Lu Y."/>
            <person name="Yang J."/>
            <person name="Xu C."/>
            <person name="Jia M."/>
            <person name="Peters R.J."/>
            <person name="Huang L."/>
            <person name="Gao W."/>
        </authorList>
    </citation>
    <scope>NUCLEOTIDE SEQUENCE [LARGE SCALE GENOMIC DNA]</scope>
    <source>
        <strain evidence="2">cv. XIE 37</strain>
        <tissue evidence="1">Leaf</tissue>
    </source>
</reference>
<proteinExistence type="predicted"/>
<gene>
    <name evidence="1" type="ORF">HS088_TW13G01204</name>
</gene>
<dbReference type="EMBL" id="JAAARO010000013">
    <property type="protein sequence ID" value="KAF5738308.1"/>
    <property type="molecule type" value="Genomic_DNA"/>
</dbReference>
<evidence type="ECO:0000313" key="1">
    <source>
        <dbReference type="EMBL" id="KAF5738308.1"/>
    </source>
</evidence>
<dbReference type="InParanoid" id="A0A7J7CWC7"/>
<dbReference type="AlphaFoldDB" id="A0A7J7CWC7"/>
<comment type="caution">
    <text evidence="1">The sequence shown here is derived from an EMBL/GenBank/DDBJ whole genome shotgun (WGS) entry which is preliminary data.</text>
</comment>
<dbReference type="Proteomes" id="UP000593562">
    <property type="component" value="Unassembled WGS sequence"/>
</dbReference>
<accession>A0A7J7CWC7</accession>
<name>A0A7J7CWC7_TRIWF</name>
<protein>
    <submittedName>
        <fullName evidence="1">Elicitor-inducible protein EIG-J7</fullName>
    </submittedName>
</protein>
<organism evidence="1 2">
    <name type="scientific">Tripterygium wilfordii</name>
    <name type="common">Thunder God vine</name>
    <dbReference type="NCBI Taxonomy" id="458696"/>
    <lineage>
        <taxon>Eukaryota</taxon>
        <taxon>Viridiplantae</taxon>
        <taxon>Streptophyta</taxon>
        <taxon>Embryophyta</taxon>
        <taxon>Tracheophyta</taxon>
        <taxon>Spermatophyta</taxon>
        <taxon>Magnoliopsida</taxon>
        <taxon>eudicotyledons</taxon>
        <taxon>Gunneridae</taxon>
        <taxon>Pentapetalae</taxon>
        <taxon>rosids</taxon>
        <taxon>fabids</taxon>
        <taxon>Celastrales</taxon>
        <taxon>Celastraceae</taxon>
        <taxon>Tripterygium</taxon>
    </lineage>
</organism>
<sequence length="141" mass="15746">MGGDDCAYTVLIKTEDLFRRGKMVMELQNADGETTVIKDLKPWANQMGLDIFDGRAKCLYGPVSTMNLDSNTWRLNSAELDVMSSRLHIHSRNELFAVEQWEGDSDSTSFHKGSMNECSCLIFMANSVDNVSSLRAISGVR</sequence>
<evidence type="ECO:0000313" key="2">
    <source>
        <dbReference type="Proteomes" id="UP000593562"/>
    </source>
</evidence>
<keyword evidence="2" id="KW-1185">Reference proteome</keyword>